<evidence type="ECO:0000256" key="5">
    <source>
        <dbReference type="RuleBase" id="RU368021"/>
    </source>
</evidence>
<dbReference type="InterPro" id="IPR016024">
    <property type="entry name" value="ARM-type_fold"/>
</dbReference>
<evidence type="ECO:0000256" key="1">
    <source>
        <dbReference type="ARBA" id="ARBA00002355"/>
    </source>
</evidence>
<proteinExistence type="inferred from homology"/>
<evidence type="ECO:0000256" key="2">
    <source>
        <dbReference type="ARBA" id="ARBA00004123"/>
    </source>
</evidence>
<comment type="subcellular location">
    <subcellularLocation>
        <location evidence="2 5">Nucleus</location>
    </subcellularLocation>
</comment>
<evidence type="ECO:0000256" key="3">
    <source>
        <dbReference type="ARBA" id="ARBA00006427"/>
    </source>
</evidence>
<dbReference type="Pfam" id="PF12333">
    <property type="entry name" value="Ipi1_N"/>
    <property type="match status" value="1"/>
</dbReference>
<protein>
    <recommendedName>
        <fullName evidence="5">Pre-rRNA-processing protein</fullName>
    </recommendedName>
</protein>
<keyword evidence="5" id="KW-0690">Ribosome biogenesis</keyword>
<dbReference type="GO" id="GO:0005634">
    <property type="term" value="C:nucleus"/>
    <property type="evidence" value="ECO:0007669"/>
    <property type="project" value="UniProtKB-SubCell"/>
</dbReference>
<keyword evidence="4 5" id="KW-0539">Nucleus</keyword>
<feature type="region of interest" description="Disordered" evidence="6">
    <location>
        <begin position="1"/>
        <end position="36"/>
    </location>
</feature>
<dbReference type="Proteomes" id="UP000245771">
    <property type="component" value="Unassembled WGS sequence"/>
</dbReference>
<evidence type="ECO:0000256" key="6">
    <source>
        <dbReference type="SAM" id="MobiDB-lite"/>
    </source>
</evidence>
<dbReference type="SUPFAM" id="SSF48371">
    <property type="entry name" value="ARM repeat"/>
    <property type="match status" value="1"/>
</dbReference>
<comment type="function">
    <text evidence="1 5">Component of the RIX1 complex required for processing of ITS2 sequences from 35S pre-rRNA.</text>
</comment>
<dbReference type="EMBL" id="KZ819602">
    <property type="protein sequence ID" value="PWN37541.1"/>
    <property type="molecule type" value="Genomic_DNA"/>
</dbReference>
<dbReference type="PANTHER" id="PTHR16056">
    <property type="entry name" value="REGULATOR OF MICROTUBULE DYNAMICS PROTEIN"/>
    <property type="match status" value="1"/>
</dbReference>
<sequence>MVAAKSAKSRSQITKDFDKRKTKLGKGKQATNNATNTSFKARSIALPQQSIGRERENTLVTRRKLNLEDLLGQLRHPTANVRRDALNGLLELLQDERSLNILIPSRIVGNVVRLLSDDDVGVRNALLQFWTAYTTKLTAKRLIPYTSIVVLHITSSMSHIFPDIRIDAVKFLNISLTAFGQCMVIGWENFANSISDVGQAQKVDQSYGARLLKCYFTQLGIPLTPTIDAMGVRKDSDALSNARASILSTDLSNHALLVILSSLDRFLEFALQEISSTRSLKVTSSPDKITNGSDKADIGVNVYPSCLIVSTLSDEAEQNSFLQTLSPSGSTFEKKTRTSTCGNSEALFAETYDLFEDFNARDSFYSVAHSFHNFEVIGSPGKGLLDTHISLSSLEPSTGFEARQKIFCSLVPLLQTCFLDAVPFILEQRLTSSTMEKDSSKSTSFRIVKLVVSISLQLWRGLRRADHTSHSNLSKLLNRIAAHFPFGSTETSESQEAWLDTNLSFCELHGLFSSLASGKDAQCKSHVDLIYGYIQHLFESEKTVLYGSRFVAILPTVWLLLGRVDDGRSTELISGLIDHWHSIPLGDHFTRRLSTRFLGHLLILPTFSSYNGRYDVLQDENCRSKLIKWLSVSLPKRLWELNTREPIESDEILELWRQVSVRYGDSANNKLTQSDIKALTKPFCAFFCTEHTKYGKIDGPFIRLPVDVQKRALGVMHSLPFDQQLFSAVQSVMKA</sequence>
<dbReference type="RefSeq" id="XP_025357843.1">
    <property type="nucleotide sequence ID" value="XM_025498268.1"/>
</dbReference>
<dbReference type="OrthoDB" id="361362at2759"/>
<evidence type="ECO:0000313" key="8">
    <source>
        <dbReference type="EMBL" id="PWN37541.1"/>
    </source>
</evidence>
<dbReference type="GeneID" id="37020049"/>
<evidence type="ECO:0000256" key="4">
    <source>
        <dbReference type="ARBA" id="ARBA00023242"/>
    </source>
</evidence>
<keyword evidence="5" id="KW-0698">rRNA processing</keyword>
<dbReference type="InterPro" id="IPR024679">
    <property type="entry name" value="Ipi1_N"/>
</dbReference>
<dbReference type="InParanoid" id="A0A316VN66"/>
<dbReference type="GO" id="GO:0120330">
    <property type="term" value="C:rixosome complex"/>
    <property type="evidence" value="ECO:0007669"/>
    <property type="project" value="UniProtKB-UniRule"/>
</dbReference>
<keyword evidence="9" id="KW-1185">Reference proteome</keyword>
<dbReference type="STRING" id="1280837.A0A316VN66"/>
<feature type="domain" description="Pre-rRNA-processing protein Ipi1 N-terminal" evidence="7">
    <location>
        <begin position="141"/>
        <end position="267"/>
    </location>
</feature>
<name>A0A316VN66_9BASI</name>
<dbReference type="PANTHER" id="PTHR16056:SF2">
    <property type="entry name" value="TESTIS-EXPRESSED PROTEIN 10"/>
    <property type="match status" value="1"/>
</dbReference>
<evidence type="ECO:0000313" key="9">
    <source>
        <dbReference type="Proteomes" id="UP000245771"/>
    </source>
</evidence>
<comment type="subunit">
    <text evidence="5">Component of the RIX1 complex.</text>
</comment>
<reference evidence="8 9" key="1">
    <citation type="journal article" date="2018" name="Mol. Biol. Evol.">
        <title>Broad Genomic Sampling Reveals a Smut Pathogenic Ancestry of the Fungal Clade Ustilaginomycotina.</title>
        <authorList>
            <person name="Kijpornyongpan T."/>
            <person name="Mondo S.J."/>
            <person name="Barry K."/>
            <person name="Sandor L."/>
            <person name="Lee J."/>
            <person name="Lipzen A."/>
            <person name="Pangilinan J."/>
            <person name="LaButti K."/>
            <person name="Hainaut M."/>
            <person name="Henrissat B."/>
            <person name="Grigoriev I.V."/>
            <person name="Spatafora J.W."/>
            <person name="Aime M.C."/>
        </authorList>
    </citation>
    <scope>NUCLEOTIDE SEQUENCE [LARGE SCALE GENOMIC DNA]</scope>
    <source>
        <strain evidence="8 9">MCA 3882</strain>
    </source>
</reference>
<organism evidence="8 9">
    <name type="scientific">Meira miltonrushii</name>
    <dbReference type="NCBI Taxonomy" id="1280837"/>
    <lineage>
        <taxon>Eukaryota</taxon>
        <taxon>Fungi</taxon>
        <taxon>Dikarya</taxon>
        <taxon>Basidiomycota</taxon>
        <taxon>Ustilaginomycotina</taxon>
        <taxon>Exobasidiomycetes</taxon>
        <taxon>Exobasidiales</taxon>
        <taxon>Brachybasidiaceae</taxon>
        <taxon>Meira</taxon>
    </lineage>
</organism>
<comment type="similarity">
    <text evidence="3 5">Belongs to the IPI1/TEX10 family.</text>
</comment>
<evidence type="ECO:0000259" key="7">
    <source>
        <dbReference type="Pfam" id="PF12333"/>
    </source>
</evidence>
<accession>A0A316VN66</accession>
<dbReference type="AlphaFoldDB" id="A0A316VN66"/>
<dbReference type="InterPro" id="IPR011989">
    <property type="entry name" value="ARM-like"/>
</dbReference>
<gene>
    <name evidence="8" type="ORF">FA14DRAFT_159553</name>
</gene>
<dbReference type="GO" id="GO:0006364">
    <property type="term" value="P:rRNA processing"/>
    <property type="evidence" value="ECO:0007669"/>
    <property type="project" value="UniProtKB-UniRule"/>
</dbReference>
<dbReference type="Gene3D" id="1.25.10.10">
    <property type="entry name" value="Leucine-rich Repeat Variant"/>
    <property type="match status" value="1"/>
</dbReference>